<dbReference type="InterPro" id="IPR046799">
    <property type="entry name" value="ROXA-like_wH"/>
</dbReference>
<evidence type="ECO:0000313" key="8">
    <source>
        <dbReference type="Proteomes" id="UP000005019"/>
    </source>
</evidence>
<evidence type="ECO:0000256" key="3">
    <source>
        <dbReference type="ARBA" id="ARBA00022964"/>
    </source>
</evidence>
<evidence type="ECO:0000256" key="1">
    <source>
        <dbReference type="ARBA" id="ARBA00001954"/>
    </source>
</evidence>
<dbReference type="InterPro" id="IPR003347">
    <property type="entry name" value="JmjC_dom"/>
</dbReference>
<dbReference type="eggNOG" id="COG2850">
    <property type="taxonomic scope" value="Bacteria"/>
</dbReference>
<dbReference type="GO" id="GO:0046872">
    <property type="term" value="F:metal ion binding"/>
    <property type="evidence" value="ECO:0007669"/>
    <property type="project" value="UniProtKB-KW"/>
</dbReference>
<keyword evidence="5" id="KW-0408">Iron</keyword>
<reference evidence="7 8" key="1">
    <citation type="journal article" date="2011" name="J. Bacteriol.">
        <title>Genome sequence of Methyloversatilis universalis FAM5T, a methylotrophic representative of the order Rhodocyclales.</title>
        <authorList>
            <person name="Kittichotirat W."/>
            <person name="Good N.M."/>
            <person name="Hall R."/>
            <person name="Bringel F."/>
            <person name="Lajus A."/>
            <person name="Medigue C."/>
            <person name="Smalley N.E."/>
            <person name="Beck D."/>
            <person name="Bumgarner R."/>
            <person name="Vuilleumier S."/>
            <person name="Kalyuzhnaya M.G."/>
        </authorList>
    </citation>
    <scope>NUCLEOTIDE SEQUENCE [LARGE SCALE GENOMIC DNA]</scope>
    <source>
        <strain evidence="8">ATCC BAA-1314 / JCM 13912 / FAM5</strain>
    </source>
</reference>
<proteinExistence type="predicted"/>
<dbReference type="Proteomes" id="UP000005019">
    <property type="component" value="Unassembled WGS sequence"/>
</dbReference>
<dbReference type="PANTHER" id="PTHR13096:SF8">
    <property type="entry name" value="RIBOSOMAL OXYGENASE 1"/>
    <property type="match status" value="1"/>
</dbReference>
<dbReference type="GO" id="GO:0016706">
    <property type="term" value="F:2-oxoglutarate-dependent dioxygenase activity"/>
    <property type="evidence" value="ECO:0007669"/>
    <property type="project" value="TreeGrafter"/>
</dbReference>
<comment type="cofactor">
    <cofactor evidence="1">
        <name>Fe(2+)</name>
        <dbReference type="ChEBI" id="CHEBI:29033"/>
    </cofactor>
</comment>
<dbReference type="InterPro" id="IPR039994">
    <property type="entry name" value="NO66-like"/>
</dbReference>
<comment type="caution">
    <text evidence="7">The sequence shown here is derived from an EMBL/GenBank/DDBJ whole genome shotgun (WGS) entry which is preliminary data.</text>
</comment>
<evidence type="ECO:0000256" key="4">
    <source>
        <dbReference type="ARBA" id="ARBA00023002"/>
    </source>
</evidence>
<dbReference type="PROSITE" id="PS51184">
    <property type="entry name" value="JMJC"/>
    <property type="match status" value="1"/>
</dbReference>
<dbReference type="SMART" id="SM00558">
    <property type="entry name" value="JmjC"/>
    <property type="match status" value="1"/>
</dbReference>
<evidence type="ECO:0000256" key="5">
    <source>
        <dbReference type="ARBA" id="ARBA00023004"/>
    </source>
</evidence>
<dbReference type="AlphaFoldDB" id="F5RBE8"/>
<keyword evidence="2" id="KW-0479">Metal-binding</keyword>
<name>F5RBE8_METUF</name>
<dbReference type="SUPFAM" id="SSF51197">
    <property type="entry name" value="Clavaminate synthase-like"/>
    <property type="match status" value="1"/>
</dbReference>
<keyword evidence="4" id="KW-0560">Oxidoreductase</keyword>
<accession>F5RBE8</accession>
<dbReference type="PANTHER" id="PTHR13096">
    <property type="entry name" value="MINA53 MYC INDUCED NUCLEAR ANTIGEN"/>
    <property type="match status" value="1"/>
</dbReference>
<dbReference type="Gene3D" id="2.60.120.650">
    <property type="entry name" value="Cupin"/>
    <property type="match status" value="1"/>
</dbReference>
<dbReference type="EMBL" id="AFHG01000043">
    <property type="protein sequence ID" value="EGK72119.1"/>
    <property type="molecule type" value="Genomic_DNA"/>
</dbReference>
<gene>
    <name evidence="7" type="ORF">METUNv1_01591</name>
</gene>
<dbReference type="STRING" id="1000565.METUNv1_01591"/>
<dbReference type="Pfam" id="PF08007">
    <property type="entry name" value="JmjC_2"/>
    <property type="match status" value="1"/>
</dbReference>
<sequence>MDKTLLGGLTARTFLRDYWQKKPLLIRGAIPGFNGLLPREDLLNLARDEDVESRFIEHDSHNWRMERGPLPASLIRRPKTRPWTVLVQGLNMLLPEADALMRRFSFIPYARLDDVMVSYATDGGGVGPHFDSYDVFLLQGTGRRRWQISEQSDLTLVEDAPLRILKNFVPEQEWVLEPGDMLYLPPKCAHNGIAEGECTTYSIGFRTPSMQELATGFLDHLREQVCLAGMYADPDLTLQADPALLPAAMIDKVEAVLKGVTWTRKDVEAFLGSYLSEPKPHVFFDAPDDALTPKRFAAAVTKKGVRVDGRTLLLRSGRQFWVNGEPVELPAGSHDALKALASARRLDRVPDEAALIELLYDWYDAGFIHVGAQDTAA</sequence>
<dbReference type="OrthoDB" id="9764016at2"/>
<protein>
    <submittedName>
        <fullName evidence="7">Cupin superfamily protein</fullName>
    </submittedName>
</protein>
<organism evidence="7 8">
    <name type="scientific">Methyloversatilis universalis (strain ATCC BAA-1314 / DSM 25237 / JCM 13912 / CCUG 52030 / FAM5)</name>
    <dbReference type="NCBI Taxonomy" id="1000565"/>
    <lineage>
        <taxon>Bacteria</taxon>
        <taxon>Pseudomonadati</taxon>
        <taxon>Pseudomonadota</taxon>
        <taxon>Betaproteobacteria</taxon>
        <taxon>Nitrosomonadales</taxon>
        <taxon>Sterolibacteriaceae</taxon>
        <taxon>Methyloversatilis</taxon>
    </lineage>
</organism>
<keyword evidence="3" id="KW-0223">Dioxygenase</keyword>
<keyword evidence="8" id="KW-1185">Reference proteome</keyword>
<dbReference type="Pfam" id="PF20514">
    <property type="entry name" value="WHD_ROXA"/>
    <property type="match status" value="1"/>
</dbReference>
<feature type="domain" description="JmjC" evidence="6">
    <location>
        <begin position="96"/>
        <end position="222"/>
    </location>
</feature>
<dbReference type="Gene3D" id="3.40.366.30">
    <property type="entry name" value="50S ribosomal protein L16 arginine hydroxylase, Chain A, Domain 2"/>
    <property type="match status" value="1"/>
</dbReference>
<dbReference type="RefSeq" id="WP_008060527.1">
    <property type="nucleotide sequence ID" value="NZ_AFHG01000043.1"/>
</dbReference>
<evidence type="ECO:0000313" key="7">
    <source>
        <dbReference type="EMBL" id="EGK72119.1"/>
    </source>
</evidence>
<evidence type="ECO:0000256" key="2">
    <source>
        <dbReference type="ARBA" id="ARBA00022723"/>
    </source>
</evidence>
<evidence type="ECO:0000259" key="6">
    <source>
        <dbReference type="PROSITE" id="PS51184"/>
    </source>
</evidence>